<evidence type="ECO:0000256" key="1">
    <source>
        <dbReference type="RuleBase" id="RU003494"/>
    </source>
</evidence>
<dbReference type="CDD" id="cd03057">
    <property type="entry name" value="GST_N_Beta"/>
    <property type="match status" value="1"/>
</dbReference>
<dbReference type="PROSITE" id="PS50404">
    <property type="entry name" value="GST_NTER"/>
    <property type="match status" value="1"/>
</dbReference>
<protein>
    <submittedName>
        <fullName evidence="4">Glutathione S-transferase family protein</fullName>
    </submittedName>
</protein>
<feature type="domain" description="GST N-terminal" evidence="2">
    <location>
        <begin position="1"/>
        <end position="77"/>
    </location>
</feature>
<dbReference type="PROSITE" id="PS50405">
    <property type="entry name" value="GST_CTER"/>
    <property type="match status" value="1"/>
</dbReference>
<evidence type="ECO:0000259" key="3">
    <source>
        <dbReference type="PROSITE" id="PS50405"/>
    </source>
</evidence>
<dbReference type="SUPFAM" id="SSF47616">
    <property type="entry name" value="GST C-terminal domain-like"/>
    <property type="match status" value="1"/>
</dbReference>
<accession>A0A842HQ32</accession>
<gene>
    <name evidence="4" type="ORF">GTU67_05850</name>
</gene>
<dbReference type="Pfam" id="PF02798">
    <property type="entry name" value="GST_N"/>
    <property type="match status" value="1"/>
</dbReference>
<dbReference type="InterPro" id="IPR004046">
    <property type="entry name" value="GST_C"/>
</dbReference>
<dbReference type="PANTHER" id="PTHR44051">
    <property type="entry name" value="GLUTATHIONE S-TRANSFERASE-RELATED"/>
    <property type="match status" value="1"/>
</dbReference>
<dbReference type="SUPFAM" id="SSF52833">
    <property type="entry name" value="Thioredoxin-like"/>
    <property type="match status" value="1"/>
</dbReference>
<dbReference type="InterPro" id="IPR004045">
    <property type="entry name" value="Glutathione_S-Trfase_N"/>
</dbReference>
<comment type="similarity">
    <text evidence="1">Belongs to the GST superfamily.</text>
</comment>
<feature type="domain" description="GST C-terminal" evidence="3">
    <location>
        <begin position="82"/>
        <end position="202"/>
    </location>
</feature>
<dbReference type="InterPro" id="IPR040079">
    <property type="entry name" value="Glutathione_S-Trfase"/>
</dbReference>
<dbReference type="PANTHER" id="PTHR44051:SF8">
    <property type="entry name" value="GLUTATHIONE S-TRANSFERASE GSTA"/>
    <property type="match status" value="1"/>
</dbReference>
<keyword evidence="4" id="KW-0808">Transferase</keyword>
<dbReference type="CDD" id="cd03188">
    <property type="entry name" value="GST_C_Beta"/>
    <property type="match status" value="1"/>
</dbReference>
<dbReference type="GO" id="GO:0016740">
    <property type="term" value="F:transferase activity"/>
    <property type="evidence" value="ECO:0007669"/>
    <property type="project" value="UniProtKB-KW"/>
</dbReference>
<dbReference type="Proteomes" id="UP000545386">
    <property type="component" value="Unassembled WGS sequence"/>
</dbReference>
<dbReference type="SFLD" id="SFLDG00358">
    <property type="entry name" value="Main_(cytGST)"/>
    <property type="match status" value="1"/>
</dbReference>
<evidence type="ECO:0000259" key="2">
    <source>
        <dbReference type="PROSITE" id="PS50404"/>
    </source>
</evidence>
<keyword evidence="5" id="KW-1185">Reference proteome</keyword>
<dbReference type="InterPro" id="IPR036249">
    <property type="entry name" value="Thioredoxin-like_sf"/>
</dbReference>
<proteinExistence type="inferred from homology"/>
<dbReference type="RefSeq" id="WP_185779170.1">
    <property type="nucleotide sequence ID" value="NZ_JACJUU010000003.1"/>
</dbReference>
<evidence type="ECO:0000313" key="5">
    <source>
        <dbReference type="Proteomes" id="UP000545386"/>
    </source>
</evidence>
<dbReference type="InterPro" id="IPR036282">
    <property type="entry name" value="Glutathione-S-Trfase_C_sf"/>
</dbReference>
<name>A0A842HQ32_9BURK</name>
<sequence>MKLYYLPGACPLATQIVLEWMKLPYELQVVSRDELKQPAFLALNPIGSVPVFQDGDLTLTQSVAIIEYLTDLHPESGLHGSDARERAEVRRWLNFCNSDLHRTFSLIFAPQNFSADDAGKNVLVSKATERVQFLFGVADKQLEGKDYLTGKKSIADPYLFTIMTWAKFKQVDLSAYKNLARFFDVMANDTAVQHAQKRQQEG</sequence>
<reference evidence="4 5" key="1">
    <citation type="submission" date="2020-08" db="EMBL/GenBank/DDBJ databases">
        <title>Paraeoetvoesia sp. YC-7-48 draft genome sequence.</title>
        <authorList>
            <person name="Yao L."/>
        </authorList>
    </citation>
    <scope>NUCLEOTIDE SEQUENCE [LARGE SCALE GENOMIC DNA]</scope>
    <source>
        <strain evidence="5">YC-7-48</strain>
    </source>
</reference>
<dbReference type="EMBL" id="JACJUU010000003">
    <property type="protein sequence ID" value="MBC2769440.1"/>
    <property type="molecule type" value="Genomic_DNA"/>
</dbReference>
<dbReference type="SFLD" id="SFLDG01150">
    <property type="entry name" value="Main.1:_Beta-like"/>
    <property type="match status" value="1"/>
</dbReference>
<dbReference type="InterPro" id="IPR010987">
    <property type="entry name" value="Glutathione-S-Trfase_C-like"/>
</dbReference>
<dbReference type="SFLD" id="SFLDS00019">
    <property type="entry name" value="Glutathione_Transferase_(cytos"/>
    <property type="match status" value="1"/>
</dbReference>
<dbReference type="AlphaFoldDB" id="A0A842HQ32"/>
<evidence type="ECO:0000313" key="4">
    <source>
        <dbReference type="EMBL" id="MBC2769440.1"/>
    </source>
</evidence>
<dbReference type="Pfam" id="PF00043">
    <property type="entry name" value="GST_C"/>
    <property type="match status" value="1"/>
</dbReference>
<organism evidence="4 5">
    <name type="scientific">Pusillimonas minor</name>
    <dbReference type="NCBI Taxonomy" id="2697024"/>
    <lineage>
        <taxon>Bacteria</taxon>
        <taxon>Pseudomonadati</taxon>
        <taxon>Pseudomonadota</taxon>
        <taxon>Betaproteobacteria</taxon>
        <taxon>Burkholderiales</taxon>
        <taxon>Alcaligenaceae</taxon>
        <taxon>Pusillimonas</taxon>
    </lineage>
</organism>
<comment type="caution">
    <text evidence="4">The sequence shown here is derived from an EMBL/GenBank/DDBJ whole genome shotgun (WGS) entry which is preliminary data.</text>
</comment>
<dbReference type="Gene3D" id="3.40.30.10">
    <property type="entry name" value="Glutaredoxin"/>
    <property type="match status" value="1"/>
</dbReference>
<dbReference type="Gene3D" id="1.20.1050.10">
    <property type="match status" value="1"/>
</dbReference>